<accession>F3QX76</accession>
<comment type="caution">
    <text evidence="13">The sequence shown here is derived from an EMBL/GenBank/DDBJ whole genome shotgun (WGS) entry which is preliminary data.</text>
</comment>
<dbReference type="Pfam" id="PF01475">
    <property type="entry name" value="FUR"/>
    <property type="match status" value="1"/>
</dbReference>
<reference evidence="13 14" key="1">
    <citation type="submission" date="2011-02" db="EMBL/GenBank/DDBJ databases">
        <authorList>
            <person name="Weinstock G."/>
            <person name="Sodergren E."/>
            <person name="Clifton S."/>
            <person name="Fulton L."/>
            <person name="Fulton B."/>
            <person name="Courtney L."/>
            <person name="Fronick C."/>
            <person name="Harrison M."/>
            <person name="Strong C."/>
            <person name="Farmer C."/>
            <person name="Delahaunty K."/>
            <person name="Markovic C."/>
            <person name="Hall O."/>
            <person name="Minx P."/>
            <person name="Tomlinson C."/>
            <person name="Mitreva M."/>
            <person name="Hou S."/>
            <person name="Chen J."/>
            <person name="Wollam A."/>
            <person name="Pepin K.H."/>
            <person name="Johnson M."/>
            <person name="Bhonagiri V."/>
            <person name="Zhang X."/>
            <person name="Suruliraj S."/>
            <person name="Warren W."/>
            <person name="Chinwalla A."/>
            <person name="Mardis E.R."/>
            <person name="Wilson R.K."/>
        </authorList>
    </citation>
    <scope>NUCLEOTIDE SEQUENCE [LARGE SCALE GENOMIC DNA]</scope>
    <source>
        <strain evidence="13 14">YIT 11841</strain>
    </source>
</reference>
<evidence type="ECO:0000256" key="12">
    <source>
        <dbReference type="PIRSR" id="PIRSR602481-2"/>
    </source>
</evidence>
<evidence type="ECO:0000256" key="10">
    <source>
        <dbReference type="ARBA" id="ARBA00023163"/>
    </source>
</evidence>
<evidence type="ECO:0000256" key="8">
    <source>
        <dbReference type="ARBA" id="ARBA00023015"/>
    </source>
</evidence>
<sequence length="184" mass="20788">MWNKDNIKVSIKAKKAVIYQKKHGKACTGTELTLNLHCKHYKFILNMVNKEALDTLQKYGIHPSVQRIAIMDYLLKNHTHPTVDEVYVALCKVIPTLSKTTVYNTLRLFSDHGAALMLTIDEKKVCFDGVIVPHAHFMCKRCGKLFDVALPESLKDFLPAGSDFKVDEAHVYYKGVCKACAMEA</sequence>
<evidence type="ECO:0000256" key="11">
    <source>
        <dbReference type="PIRSR" id="PIRSR602481-1"/>
    </source>
</evidence>
<evidence type="ECO:0000256" key="1">
    <source>
        <dbReference type="ARBA" id="ARBA00004496"/>
    </source>
</evidence>
<keyword evidence="9" id="KW-0238">DNA-binding</keyword>
<gene>
    <name evidence="13" type="ORF">HMPREF9442_02810</name>
</gene>
<dbReference type="InterPro" id="IPR036388">
    <property type="entry name" value="WH-like_DNA-bd_sf"/>
</dbReference>
<comment type="cofactor">
    <cofactor evidence="11">
        <name>Zn(2+)</name>
        <dbReference type="ChEBI" id="CHEBI:29105"/>
    </cofactor>
    <text evidence="11">Binds 1 zinc ion per subunit.</text>
</comment>
<keyword evidence="5" id="KW-0678">Repressor</keyword>
<feature type="binding site" evidence="11">
    <location>
        <position position="180"/>
    </location>
    <ligand>
        <name>Zn(2+)</name>
        <dbReference type="ChEBI" id="CHEBI:29105"/>
    </ligand>
</feature>
<evidence type="ECO:0000256" key="3">
    <source>
        <dbReference type="ARBA" id="ARBA00020910"/>
    </source>
</evidence>
<evidence type="ECO:0000313" key="13">
    <source>
        <dbReference type="EMBL" id="EGG51248.1"/>
    </source>
</evidence>
<dbReference type="Proteomes" id="UP000005546">
    <property type="component" value="Unassembled WGS sequence"/>
</dbReference>
<dbReference type="AlphaFoldDB" id="F3QX76"/>
<dbReference type="Gene3D" id="3.30.1490.190">
    <property type="match status" value="1"/>
</dbReference>
<dbReference type="GO" id="GO:0008270">
    <property type="term" value="F:zinc ion binding"/>
    <property type="evidence" value="ECO:0007669"/>
    <property type="project" value="TreeGrafter"/>
</dbReference>
<feature type="binding site" evidence="11">
    <location>
        <position position="142"/>
    </location>
    <ligand>
        <name>Zn(2+)</name>
        <dbReference type="ChEBI" id="CHEBI:29105"/>
    </ligand>
</feature>
<comment type="subcellular location">
    <subcellularLocation>
        <location evidence="1">Cytoplasm</location>
    </subcellularLocation>
</comment>
<dbReference type="Gene3D" id="1.10.10.10">
    <property type="entry name" value="Winged helix-like DNA-binding domain superfamily/Winged helix DNA-binding domain"/>
    <property type="match status" value="1"/>
</dbReference>
<dbReference type="EMBL" id="AFBR01000084">
    <property type="protein sequence ID" value="EGG51248.1"/>
    <property type="molecule type" value="Genomic_DNA"/>
</dbReference>
<keyword evidence="4" id="KW-0963">Cytoplasm</keyword>
<evidence type="ECO:0000256" key="6">
    <source>
        <dbReference type="ARBA" id="ARBA00022723"/>
    </source>
</evidence>
<dbReference type="GO" id="GO:0005737">
    <property type="term" value="C:cytoplasm"/>
    <property type="evidence" value="ECO:0007669"/>
    <property type="project" value="UniProtKB-SubCell"/>
</dbReference>
<keyword evidence="8" id="KW-0805">Transcription regulation</keyword>
<name>F3QX76_9BACT</name>
<keyword evidence="12" id="KW-0408">Iron</keyword>
<comment type="cofactor">
    <cofactor evidence="12">
        <name>Mn(2+)</name>
        <dbReference type="ChEBI" id="CHEBI:29035"/>
    </cofactor>
    <cofactor evidence="12">
        <name>Fe(2+)</name>
        <dbReference type="ChEBI" id="CHEBI:29033"/>
    </cofactor>
    <text evidence="12">Binds 1 Mn(2+) or Fe(2+) ion per subunit.</text>
</comment>
<dbReference type="CDD" id="cd07153">
    <property type="entry name" value="Fur_like"/>
    <property type="match status" value="1"/>
</dbReference>
<dbReference type="STRING" id="762982.HMPREF9442_02810"/>
<feature type="binding site" evidence="11">
    <location>
        <position position="139"/>
    </location>
    <ligand>
        <name>Zn(2+)</name>
        <dbReference type="ChEBI" id="CHEBI:29105"/>
    </ligand>
</feature>
<dbReference type="FunFam" id="1.10.10.10:FF:000007">
    <property type="entry name" value="Ferric uptake regulation protein"/>
    <property type="match status" value="1"/>
</dbReference>
<evidence type="ECO:0000256" key="7">
    <source>
        <dbReference type="ARBA" id="ARBA00022833"/>
    </source>
</evidence>
<dbReference type="SUPFAM" id="SSF46785">
    <property type="entry name" value="Winged helix' DNA-binding domain"/>
    <property type="match status" value="1"/>
</dbReference>
<keyword evidence="14" id="KW-1185">Reference proteome</keyword>
<proteinExistence type="inferred from homology"/>
<dbReference type="HOGENOM" id="CLU_096072_4_2_10"/>
<dbReference type="PANTHER" id="PTHR33202">
    <property type="entry name" value="ZINC UPTAKE REGULATION PROTEIN"/>
    <property type="match status" value="1"/>
</dbReference>
<dbReference type="GO" id="GO:0003700">
    <property type="term" value="F:DNA-binding transcription factor activity"/>
    <property type="evidence" value="ECO:0007669"/>
    <property type="project" value="InterPro"/>
</dbReference>
<organism evidence="13 14">
    <name type="scientific">Paraprevotella xylaniphila YIT 11841</name>
    <dbReference type="NCBI Taxonomy" id="762982"/>
    <lineage>
        <taxon>Bacteria</taxon>
        <taxon>Pseudomonadati</taxon>
        <taxon>Bacteroidota</taxon>
        <taxon>Bacteroidia</taxon>
        <taxon>Bacteroidales</taxon>
        <taxon>Prevotellaceae</taxon>
        <taxon>Paraprevotella</taxon>
    </lineage>
</organism>
<evidence type="ECO:0000313" key="14">
    <source>
        <dbReference type="Proteomes" id="UP000005546"/>
    </source>
</evidence>
<protein>
    <recommendedName>
        <fullName evidence="3">Ferric uptake regulation protein</fullName>
    </recommendedName>
</protein>
<evidence type="ECO:0000256" key="4">
    <source>
        <dbReference type="ARBA" id="ARBA00022490"/>
    </source>
</evidence>
<feature type="binding site" evidence="12">
    <location>
        <position position="152"/>
    </location>
    <ligand>
        <name>Fe cation</name>
        <dbReference type="ChEBI" id="CHEBI:24875"/>
    </ligand>
</feature>
<evidence type="ECO:0000256" key="9">
    <source>
        <dbReference type="ARBA" id="ARBA00023125"/>
    </source>
</evidence>
<evidence type="ECO:0000256" key="2">
    <source>
        <dbReference type="ARBA" id="ARBA00007957"/>
    </source>
</evidence>
<feature type="binding site" evidence="11">
    <location>
        <position position="177"/>
    </location>
    <ligand>
        <name>Zn(2+)</name>
        <dbReference type="ChEBI" id="CHEBI:29105"/>
    </ligand>
</feature>
<dbReference type="eggNOG" id="COG0735">
    <property type="taxonomic scope" value="Bacteria"/>
</dbReference>
<keyword evidence="6 11" id="KW-0479">Metal-binding</keyword>
<keyword evidence="7 11" id="KW-0862">Zinc</keyword>
<evidence type="ECO:0000256" key="5">
    <source>
        <dbReference type="ARBA" id="ARBA00022491"/>
    </source>
</evidence>
<dbReference type="GO" id="GO:0000976">
    <property type="term" value="F:transcription cis-regulatory region binding"/>
    <property type="evidence" value="ECO:0007669"/>
    <property type="project" value="TreeGrafter"/>
</dbReference>
<dbReference type="InterPro" id="IPR002481">
    <property type="entry name" value="FUR"/>
</dbReference>
<dbReference type="InterPro" id="IPR036390">
    <property type="entry name" value="WH_DNA-bd_sf"/>
</dbReference>
<dbReference type="PANTHER" id="PTHR33202:SF8">
    <property type="entry name" value="PEROXIDE-RESPONSIVE REPRESSOR PERR"/>
    <property type="match status" value="1"/>
</dbReference>
<comment type="similarity">
    <text evidence="2">Belongs to the Fur family.</text>
</comment>
<dbReference type="InterPro" id="IPR043135">
    <property type="entry name" value="Fur_C"/>
</dbReference>
<dbReference type="GO" id="GO:1900376">
    <property type="term" value="P:regulation of secondary metabolite biosynthetic process"/>
    <property type="evidence" value="ECO:0007669"/>
    <property type="project" value="TreeGrafter"/>
</dbReference>
<keyword evidence="10" id="KW-0804">Transcription</keyword>
<dbReference type="GO" id="GO:0045892">
    <property type="term" value="P:negative regulation of DNA-templated transcription"/>
    <property type="evidence" value="ECO:0007669"/>
    <property type="project" value="TreeGrafter"/>
</dbReference>